<evidence type="ECO:0000259" key="1">
    <source>
        <dbReference type="Pfam" id="PF14261"/>
    </source>
</evidence>
<gene>
    <name evidence="2" type="ORF">L602_001400000540</name>
</gene>
<proteinExistence type="predicted"/>
<dbReference type="InterPro" id="IPR025587">
    <property type="entry name" value="DUF4351"/>
</dbReference>
<reference evidence="2 3" key="1">
    <citation type="submission" date="2019-07" db="EMBL/GenBank/DDBJ databases">
        <title>Genome sequencing of lignin-degrading bacterial isolates.</title>
        <authorList>
            <person name="Gladden J."/>
        </authorList>
    </citation>
    <scope>NUCLEOTIDE SEQUENCE [LARGE SCALE GENOMIC DNA]</scope>
    <source>
        <strain evidence="2 3">J11</strain>
    </source>
</reference>
<evidence type="ECO:0000313" key="2">
    <source>
        <dbReference type="EMBL" id="TWG88139.1"/>
    </source>
</evidence>
<organism evidence="2 3">
    <name type="scientific">Cupriavidus gilardii J11</name>
    <dbReference type="NCBI Taxonomy" id="936133"/>
    <lineage>
        <taxon>Bacteria</taxon>
        <taxon>Pseudomonadati</taxon>
        <taxon>Pseudomonadota</taxon>
        <taxon>Betaproteobacteria</taxon>
        <taxon>Burkholderiales</taxon>
        <taxon>Burkholderiaceae</taxon>
        <taxon>Cupriavidus</taxon>
    </lineage>
</organism>
<dbReference type="PANTHER" id="PTHR35586:SF1">
    <property type="entry name" value="SLL1691 PROTEIN"/>
    <property type="match status" value="1"/>
</dbReference>
<protein>
    <submittedName>
        <fullName evidence="2">Uncharacterized protein DUF4351</fullName>
    </submittedName>
</protein>
<keyword evidence="3" id="KW-1185">Reference proteome</keyword>
<sequence length="89" mass="10213">MSFESTIERWMAEFREEGLREGWLEGLRDGIREGRREGEARLVAAQLTERFGELPPSVTAQIECATSETLHFWACRLVHAQQLCDVFGD</sequence>
<name>A0A562BTC4_9BURK</name>
<dbReference type="Proteomes" id="UP000318141">
    <property type="component" value="Unassembled WGS sequence"/>
</dbReference>
<dbReference type="PANTHER" id="PTHR35586">
    <property type="entry name" value="SLL1691 PROTEIN"/>
    <property type="match status" value="1"/>
</dbReference>
<accession>A0A562BTC4</accession>
<comment type="caution">
    <text evidence="2">The sequence shown here is derived from an EMBL/GenBank/DDBJ whole genome shotgun (WGS) entry which is preliminary data.</text>
</comment>
<dbReference type="AlphaFoldDB" id="A0A562BTC4"/>
<evidence type="ECO:0000313" key="3">
    <source>
        <dbReference type="Proteomes" id="UP000318141"/>
    </source>
</evidence>
<feature type="domain" description="DUF4351" evidence="1">
    <location>
        <begin position="32"/>
        <end position="64"/>
    </location>
</feature>
<dbReference type="EMBL" id="VLJN01000006">
    <property type="protein sequence ID" value="TWG88139.1"/>
    <property type="molecule type" value="Genomic_DNA"/>
</dbReference>
<dbReference type="Pfam" id="PF14261">
    <property type="entry name" value="DUF4351"/>
    <property type="match status" value="1"/>
</dbReference>